<dbReference type="Gene3D" id="1.20.1290.10">
    <property type="entry name" value="AhpD-like"/>
    <property type="match status" value="1"/>
</dbReference>
<protein>
    <submittedName>
        <fullName evidence="4">Carboxymuconolactone decarboxylase</fullName>
    </submittedName>
</protein>
<dbReference type="SUPFAM" id="SSF69118">
    <property type="entry name" value="AhpD-like"/>
    <property type="match status" value="1"/>
</dbReference>
<dbReference type="InterPro" id="IPR047263">
    <property type="entry name" value="HNL-like_cupin"/>
</dbReference>
<gene>
    <name evidence="4" type="ORF">BFC18_04415</name>
</gene>
<dbReference type="SUPFAM" id="SSF51182">
    <property type="entry name" value="RmlC-like cupins"/>
    <property type="match status" value="1"/>
</dbReference>
<reference evidence="4 5" key="1">
    <citation type="submission" date="2016-08" db="EMBL/GenBank/DDBJ databases">
        <authorList>
            <person name="Seilhamer J.J."/>
        </authorList>
    </citation>
    <scope>NUCLEOTIDE SEQUENCE [LARGE SCALE GENOMIC DNA]</scope>
    <source>
        <strain evidence="4 5">KCTC 42603</strain>
    </source>
</reference>
<proteinExistence type="predicted"/>
<dbReference type="GO" id="GO:0051920">
    <property type="term" value="F:peroxiredoxin activity"/>
    <property type="evidence" value="ECO:0007669"/>
    <property type="project" value="InterPro"/>
</dbReference>
<feature type="domain" description="Cupin type-2" evidence="3">
    <location>
        <begin position="286"/>
        <end position="352"/>
    </location>
</feature>
<keyword evidence="5" id="KW-1185">Reference proteome</keyword>
<feature type="chain" id="PRO_5009209826" evidence="1">
    <location>
        <begin position="26"/>
        <end position="369"/>
    </location>
</feature>
<dbReference type="Pfam" id="PF02627">
    <property type="entry name" value="CMD"/>
    <property type="match status" value="2"/>
</dbReference>
<dbReference type="RefSeq" id="WP_070123734.1">
    <property type="nucleotide sequence ID" value="NZ_MDHN01000007.1"/>
</dbReference>
<feature type="domain" description="Carboxymuconolactone decarboxylase-like" evidence="2">
    <location>
        <begin position="24"/>
        <end position="93"/>
    </location>
</feature>
<dbReference type="InterPro" id="IPR013096">
    <property type="entry name" value="Cupin_2"/>
</dbReference>
<dbReference type="PANTHER" id="PTHR43698:SF1">
    <property type="entry name" value="BLL4564 PROTEIN"/>
    <property type="match status" value="1"/>
</dbReference>
<keyword evidence="1" id="KW-0732">Signal</keyword>
<feature type="signal peptide" evidence="1">
    <location>
        <begin position="1"/>
        <end position="25"/>
    </location>
</feature>
<dbReference type="InterPro" id="IPR029032">
    <property type="entry name" value="AhpD-like"/>
</dbReference>
<organism evidence="4 5">
    <name type="scientific">Alteromonas confluentis</name>
    <dbReference type="NCBI Taxonomy" id="1656094"/>
    <lineage>
        <taxon>Bacteria</taxon>
        <taxon>Pseudomonadati</taxon>
        <taxon>Pseudomonadota</taxon>
        <taxon>Gammaproteobacteria</taxon>
        <taxon>Alteromonadales</taxon>
        <taxon>Alteromonadaceae</taxon>
        <taxon>Alteromonas/Salinimonas group</taxon>
        <taxon>Alteromonas</taxon>
    </lineage>
</organism>
<dbReference type="OrthoDB" id="9802489at2"/>
<dbReference type="CDD" id="cd02233">
    <property type="entry name" value="cupin_HNL-like"/>
    <property type="match status" value="1"/>
</dbReference>
<evidence type="ECO:0000256" key="1">
    <source>
        <dbReference type="SAM" id="SignalP"/>
    </source>
</evidence>
<sequence length="369" mass="39459">MFKYLIRKAGIPVLIFGFLSATVFADDTDTLSARQQAIIPIAAHTASGDIAALNTALADGLDAGLTVNEIKEIFIHAYAYVGFPRALNGINAFNRVVDNRKSNGINDKLGKSATPVPENFDRNAFGHEVRNGLVGRDISNRTTGYAAFVPTIDVFLVEHLFADIFYRDVLSTADRELVTISMLAALTGTDAQLTGHMNISMRVGYSAKQLLAFTQVLANNVDVAAASRAFNILTTISDIDASEQPTKVTVDSGKSTITGAADKFSGKAIVSSIFKAPASSHYRGGIVSFEKGAKTAWHTHPNGQTLIVISGKGYVQQKGEEKLLMEEGSVVTIPPDTLHWHGATDESPMAHVAISTPEAGSTVSWQGFD</sequence>
<dbReference type="Pfam" id="PF07883">
    <property type="entry name" value="Cupin_2"/>
    <property type="match status" value="1"/>
</dbReference>
<dbReference type="STRING" id="1656094.BFC18_04415"/>
<evidence type="ECO:0000259" key="2">
    <source>
        <dbReference type="Pfam" id="PF02627"/>
    </source>
</evidence>
<dbReference type="InterPro" id="IPR003779">
    <property type="entry name" value="CMD-like"/>
</dbReference>
<dbReference type="PANTHER" id="PTHR43698">
    <property type="entry name" value="RIBD C-TERMINAL DOMAIN CONTAINING PROTEIN"/>
    <property type="match status" value="1"/>
</dbReference>
<feature type="domain" description="Carboxymuconolactone decarboxylase-like" evidence="2">
    <location>
        <begin position="156"/>
        <end position="234"/>
    </location>
</feature>
<dbReference type="EMBL" id="MDHN01000007">
    <property type="protein sequence ID" value="OFC72204.1"/>
    <property type="molecule type" value="Genomic_DNA"/>
</dbReference>
<dbReference type="InterPro" id="IPR014710">
    <property type="entry name" value="RmlC-like_jellyroll"/>
</dbReference>
<accession>A0A1E7ZFG9</accession>
<evidence type="ECO:0000313" key="4">
    <source>
        <dbReference type="EMBL" id="OFC72204.1"/>
    </source>
</evidence>
<evidence type="ECO:0000313" key="5">
    <source>
        <dbReference type="Proteomes" id="UP000175691"/>
    </source>
</evidence>
<dbReference type="Proteomes" id="UP000175691">
    <property type="component" value="Unassembled WGS sequence"/>
</dbReference>
<dbReference type="InterPro" id="IPR011051">
    <property type="entry name" value="RmlC_Cupin_sf"/>
</dbReference>
<dbReference type="AlphaFoldDB" id="A0A1E7ZFG9"/>
<comment type="caution">
    <text evidence="4">The sequence shown here is derived from an EMBL/GenBank/DDBJ whole genome shotgun (WGS) entry which is preliminary data.</text>
</comment>
<name>A0A1E7ZFG9_9ALTE</name>
<dbReference type="Gene3D" id="2.60.120.10">
    <property type="entry name" value="Jelly Rolls"/>
    <property type="match status" value="1"/>
</dbReference>
<evidence type="ECO:0000259" key="3">
    <source>
        <dbReference type="Pfam" id="PF07883"/>
    </source>
</evidence>